<organism evidence="2 3">
    <name type="scientific">Euplotes crassus</name>
    <dbReference type="NCBI Taxonomy" id="5936"/>
    <lineage>
        <taxon>Eukaryota</taxon>
        <taxon>Sar</taxon>
        <taxon>Alveolata</taxon>
        <taxon>Ciliophora</taxon>
        <taxon>Intramacronucleata</taxon>
        <taxon>Spirotrichea</taxon>
        <taxon>Hypotrichia</taxon>
        <taxon>Euplotida</taxon>
        <taxon>Euplotidae</taxon>
        <taxon>Moneuplotes</taxon>
    </lineage>
</organism>
<dbReference type="EMBL" id="CAMPGE010008472">
    <property type="protein sequence ID" value="CAI2367370.1"/>
    <property type="molecule type" value="Genomic_DNA"/>
</dbReference>
<name>A0AAD1UI63_EUPCR</name>
<accession>A0AAD1UI63</accession>
<feature type="region of interest" description="Disordered" evidence="1">
    <location>
        <begin position="1"/>
        <end position="68"/>
    </location>
</feature>
<dbReference type="AlphaFoldDB" id="A0AAD1UI63"/>
<protein>
    <submittedName>
        <fullName evidence="2">Uncharacterized protein</fullName>
    </submittedName>
</protein>
<feature type="region of interest" description="Disordered" evidence="1">
    <location>
        <begin position="130"/>
        <end position="150"/>
    </location>
</feature>
<gene>
    <name evidence="2" type="ORF">ECRASSUSDP1_LOCUS8652</name>
</gene>
<proteinExistence type="predicted"/>
<sequence length="487" mass="56649">MGTTDSKEIVKNDPRFEDSESQQNVHAPGPSRQSPEEEKSYMKSKPNHELDEETKYSQYETPGKFQSKRNQVFTGMTRRVLKNKEKYSSSKEKAHMSKIQGSYGQYKNVDTDGIEWVKKEEIIDTRLISSKPHGSRAPKGKFSGTGSSNRTWKARSGVTINLPPKALATILSYDMASYRKYMSVCADWHVTIKEALDQHFNRVETEFVLKYYQNLLFTESFTSSSEIKFCGKRGIRIDRVMVCDILNLKDHLNKTLTIGYTFSYYGEPKEKKFKAEYRIDVCKKRNRMVWMHVDRETGCTYQQTIFQSCPEDKIEFALSFYSLRGLVDVDSIEWNDPQISKTPKTNTLSYNKDMMEIATDDRAIKIYADINRVCELEDTVVEWYEQKYYEYKSEIVDFSFLQDLFQINCVEYSGVDNKVVRLHTKAMKEGSLPFAHFGLGVIIKNQKDIIRNEVKRKGILSEREKDIELRVGDEFIIYITKAKSSEK</sequence>
<feature type="compositionally biased region" description="Basic and acidic residues" evidence="1">
    <location>
        <begin position="34"/>
        <end position="55"/>
    </location>
</feature>
<evidence type="ECO:0000313" key="2">
    <source>
        <dbReference type="EMBL" id="CAI2367370.1"/>
    </source>
</evidence>
<keyword evidence="3" id="KW-1185">Reference proteome</keyword>
<evidence type="ECO:0000256" key="1">
    <source>
        <dbReference type="SAM" id="MobiDB-lite"/>
    </source>
</evidence>
<evidence type="ECO:0000313" key="3">
    <source>
        <dbReference type="Proteomes" id="UP001295684"/>
    </source>
</evidence>
<dbReference type="Proteomes" id="UP001295684">
    <property type="component" value="Unassembled WGS sequence"/>
</dbReference>
<comment type="caution">
    <text evidence="2">The sequence shown here is derived from an EMBL/GenBank/DDBJ whole genome shotgun (WGS) entry which is preliminary data.</text>
</comment>
<feature type="compositionally biased region" description="Basic and acidic residues" evidence="1">
    <location>
        <begin position="1"/>
        <end position="18"/>
    </location>
</feature>
<reference evidence="2" key="1">
    <citation type="submission" date="2023-07" db="EMBL/GenBank/DDBJ databases">
        <authorList>
            <consortium name="AG Swart"/>
            <person name="Singh M."/>
            <person name="Singh A."/>
            <person name="Seah K."/>
            <person name="Emmerich C."/>
        </authorList>
    </citation>
    <scope>NUCLEOTIDE SEQUENCE</scope>
    <source>
        <strain evidence="2">DP1</strain>
    </source>
</reference>